<dbReference type="Proteomes" id="UP000279799">
    <property type="component" value="Chromosome"/>
</dbReference>
<keyword evidence="8 15" id="KW-0378">Hydrolase</keyword>
<dbReference type="SUPFAM" id="SSF53187">
    <property type="entry name" value="Zn-dependent exopeptidases"/>
    <property type="match status" value="1"/>
</dbReference>
<dbReference type="UniPathway" id="UPA00034">
    <property type="reaction ID" value="UER00021"/>
</dbReference>
<dbReference type="RefSeq" id="WP_126600545.1">
    <property type="nucleotide sequence ID" value="NZ_LR134510.1"/>
</dbReference>
<dbReference type="InterPro" id="IPR005941">
    <property type="entry name" value="DapE_proteobac"/>
</dbReference>
<feature type="domain" description="Peptidase M20 dimerisation" evidence="16">
    <location>
        <begin position="180"/>
        <end position="287"/>
    </location>
</feature>
<evidence type="ECO:0000256" key="8">
    <source>
        <dbReference type="ARBA" id="ARBA00022801"/>
    </source>
</evidence>
<evidence type="ECO:0000313" key="17">
    <source>
        <dbReference type="EMBL" id="VEJ10093.1"/>
    </source>
</evidence>
<dbReference type="PANTHER" id="PTHR43808:SF31">
    <property type="entry name" value="N-ACETYL-L-CITRULLINE DEACETYLASE"/>
    <property type="match status" value="1"/>
</dbReference>
<evidence type="ECO:0000256" key="12">
    <source>
        <dbReference type="ARBA" id="ARBA00023285"/>
    </source>
</evidence>
<evidence type="ECO:0000256" key="15">
    <source>
        <dbReference type="HAMAP-Rule" id="MF_01690"/>
    </source>
</evidence>
<dbReference type="EMBL" id="LR134510">
    <property type="protein sequence ID" value="VEJ10093.1"/>
    <property type="molecule type" value="Genomic_DNA"/>
</dbReference>
<dbReference type="Pfam" id="PF01546">
    <property type="entry name" value="Peptidase_M20"/>
    <property type="match status" value="1"/>
</dbReference>
<feature type="binding site" evidence="15">
    <location>
        <position position="353"/>
    </location>
    <ligand>
        <name>Zn(2+)</name>
        <dbReference type="ChEBI" id="CHEBI:29105"/>
        <label>2</label>
    </ligand>
</feature>
<comment type="similarity">
    <text evidence="2 15">Belongs to the peptidase M20A family. DapE subfamily.</text>
</comment>
<dbReference type="Pfam" id="PF07687">
    <property type="entry name" value="M20_dimer"/>
    <property type="match status" value="1"/>
</dbReference>
<dbReference type="GO" id="GO:0009014">
    <property type="term" value="F:succinyl-diaminopimelate desuccinylase activity"/>
    <property type="evidence" value="ECO:0007669"/>
    <property type="project" value="UniProtKB-UniRule"/>
</dbReference>
<evidence type="ECO:0000256" key="6">
    <source>
        <dbReference type="ARBA" id="ARBA00022605"/>
    </source>
</evidence>
<feature type="binding site" evidence="15">
    <location>
        <position position="167"/>
    </location>
    <ligand>
        <name>Zn(2+)</name>
        <dbReference type="ChEBI" id="CHEBI:29105"/>
        <label>1</label>
    </ligand>
</feature>
<evidence type="ECO:0000256" key="1">
    <source>
        <dbReference type="ARBA" id="ARBA00005130"/>
    </source>
</evidence>
<comment type="catalytic activity">
    <reaction evidence="14 15">
        <text>N-succinyl-(2S,6S)-2,6-diaminopimelate + H2O = (2S,6S)-2,6-diaminopimelate + succinate</text>
        <dbReference type="Rhea" id="RHEA:22608"/>
        <dbReference type="ChEBI" id="CHEBI:15377"/>
        <dbReference type="ChEBI" id="CHEBI:30031"/>
        <dbReference type="ChEBI" id="CHEBI:57609"/>
        <dbReference type="ChEBI" id="CHEBI:58087"/>
        <dbReference type="EC" id="3.5.1.18"/>
    </reaction>
</comment>
<feature type="binding site" evidence="15">
    <location>
        <position position="71"/>
    </location>
    <ligand>
        <name>Zn(2+)</name>
        <dbReference type="ChEBI" id="CHEBI:29105"/>
        <label>1</label>
    </ligand>
</feature>
<dbReference type="InterPro" id="IPR001261">
    <property type="entry name" value="ArgE/DapE_CS"/>
</dbReference>
<evidence type="ECO:0000313" key="18">
    <source>
        <dbReference type="Proteomes" id="UP000279799"/>
    </source>
</evidence>
<dbReference type="SUPFAM" id="SSF55031">
    <property type="entry name" value="Bacterial exopeptidase dimerisation domain"/>
    <property type="match status" value="1"/>
</dbReference>
<protein>
    <recommendedName>
        <fullName evidence="5 15">Succinyl-diaminopimelate desuccinylase</fullName>
        <shortName evidence="15">SDAP desuccinylase</shortName>
        <ecNumber evidence="4 15">3.5.1.18</ecNumber>
    </recommendedName>
    <alternativeName>
        <fullName evidence="13 15">N-succinyl-LL-2,6-diaminoheptanedioate amidohydrolase</fullName>
    </alternativeName>
</protein>
<evidence type="ECO:0000256" key="4">
    <source>
        <dbReference type="ARBA" id="ARBA00011921"/>
    </source>
</evidence>
<evidence type="ECO:0000256" key="13">
    <source>
        <dbReference type="ARBA" id="ARBA00031891"/>
    </source>
</evidence>
<evidence type="ECO:0000256" key="2">
    <source>
        <dbReference type="ARBA" id="ARBA00006746"/>
    </source>
</evidence>
<dbReference type="NCBIfam" id="TIGR01246">
    <property type="entry name" value="dapE_proteo"/>
    <property type="match status" value="1"/>
</dbReference>
<dbReference type="AlphaFoldDB" id="A0A448TVZ8"/>
<dbReference type="GO" id="GO:0009089">
    <property type="term" value="P:lysine biosynthetic process via diaminopimelate"/>
    <property type="evidence" value="ECO:0007669"/>
    <property type="project" value="UniProtKB-UniRule"/>
</dbReference>
<keyword evidence="11 15" id="KW-0457">Lysine biosynthesis</keyword>
<keyword evidence="18" id="KW-1185">Reference proteome</keyword>
<dbReference type="GO" id="GO:0006526">
    <property type="term" value="P:L-arginine biosynthetic process"/>
    <property type="evidence" value="ECO:0007669"/>
    <property type="project" value="TreeGrafter"/>
</dbReference>
<dbReference type="EC" id="3.5.1.18" evidence="4 15"/>
<comment type="function">
    <text evidence="15">Catalyzes the hydrolysis of N-succinyl-L,L-diaminopimelic acid (SDAP), forming succinate and LL-2,6-diaminopimelate (DAP), an intermediate involved in the bacterial biosynthesis of lysine and meso-diaminopimelic acid, an essential component of bacterial cell walls.</text>
</comment>
<dbReference type="GO" id="GO:0008777">
    <property type="term" value="F:acetylornithine deacetylase activity"/>
    <property type="evidence" value="ECO:0007669"/>
    <property type="project" value="TreeGrafter"/>
</dbReference>
<evidence type="ECO:0000256" key="10">
    <source>
        <dbReference type="ARBA" id="ARBA00022915"/>
    </source>
</evidence>
<evidence type="ECO:0000256" key="11">
    <source>
        <dbReference type="ARBA" id="ARBA00023154"/>
    </source>
</evidence>
<dbReference type="NCBIfam" id="NF009557">
    <property type="entry name" value="PRK13009.1"/>
    <property type="match status" value="1"/>
</dbReference>
<feature type="active site" evidence="15">
    <location>
        <position position="73"/>
    </location>
</feature>
<dbReference type="PROSITE" id="PS00759">
    <property type="entry name" value="ARGE_DAPE_CPG2_2"/>
    <property type="match status" value="1"/>
</dbReference>
<keyword evidence="10 15" id="KW-0220">Diaminopimelate biosynthesis</keyword>
<accession>A0A448TVZ8</accession>
<organism evidence="17 18">
    <name type="scientific">Actinobacillus delphinicola</name>
    <dbReference type="NCBI Taxonomy" id="51161"/>
    <lineage>
        <taxon>Bacteria</taxon>
        <taxon>Pseudomonadati</taxon>
        <taxon>Pseudomonadota</taxon>
        <taxon>Gammaproteobacteria</taxon>
        <taxon>Pasteurellales</taxon>
        <taxon>Pasteurellaceae</taxon>
        <taxon>Actinobacillus</taxon>
    </lineage>
</organism>
<dbReference type="InterPro" id="IPR011650">
    <property type="entry name" value="Peptidase_M20_dimer"/>
</dbReference>
<keyword evidence="6 15" id="KW-0028">Amino-acid biosynthesis</keyword>
<evidence type="ECO:0000256" key="5">
    <source>
        <dbReference type="ARBA" id="ARBA00022391"/>
    </source>
</evidence>
<reference evidence="17 18" key="1">
    <citation type="submission" date="2018-12" db="EMBL/GenBank/DDBJ databases">
        <authorList>
            <consortium name="Pathogen Informatics"/>
        </authorList>
    </citation>
    <scope>NUCLEOTIDE SEQUENCE [LARGE SCALE GENOMIC DNA]</scope>
    <source>
        <strain evidence="17 18">NCTC12871</strain>
    </source>
</reference>
<evidence type="ECO:0000256" key="7">
    <source>
        <dbReference type="ARBA" id="ARBA00022723"/>
    </source>
</evidence>
<sequence length="381" mass="42307">MQKNELGSTIDLAQNLIKRPSISPNDAGCQEILKTRLCKKGFQITDLHFDDTHNLWATHGHGEPVFVFAGHTDVVPVGDESQWHTPPFSGEIIGDRLFGRGAADMKGSLAAMIVAAENFVTAHPNHNGTVAFLITSDEEDSGKNGTKRVVEWLIENQQPVTYCLVGEPSSTEKLGDVVKNGRRGSLIGYLRIFGIQGHVAYPHLAENPIHRVLPFLTQLVNYEWDQGNEFFPKTSLQITNIHAGQGSTNVIPPYVDIQFNLRYSSELNHEIIENIVETLLKENALKYEIKWHLSGKPFFTAPGRFTNAVKNAVKNVTQVESELNTTGGTSDGRFIAQTGAEVVELGPINALIHKVNEWTSCEDLIKLEKIYQMILEDLLSK</sequence>
<feature type="binding site" evidence="15">
    <location>
        <position position="139"/>
    </location>
    <ligand>
        <name>Zn(2+)</name>
        <dbReference type="ChEBI" id="CHEBI:29105"/>
        <label>2</label>
    </ligand>
</feature>
<comment type="pathway">
    <text evidence="1 15">Amino-acid biosynthesis; L-lysine biosynthesis via DAP pathway; LL-2,6-diaminopimelate from (S)-tetrahydrodipicolinate (succinylase route): step 3/3.</text>
</comment>
<keyword evidence="9 15" id="KW-0862">Zinc</keyword>
<evidence type="ECO:0000256" key="14">
    <source>
        <dbReference type="ARBA" id="ARBA00051301"/>
    </source>
</evidence>
<keyword evidence="7 15" id="KW-0479">Metal-binding</keyword>
<comment type="cofactor">
    <cofactor evidence="15">
        <name>Zn(2+)</name>
        <dbReference type="ChEBI" id="CHEBI:29105"/>
    </cofactor>
    <cofactor evidence="15">
        <name>Co(2+)</name>
        <dbReference type="ChEBI" id="CHEBI:48828"/>
    </cofactor>
    <text evidence="15">Binds 2 Zn(2+) or Co(2+) ions per subunit.</text>
</comment>
<comment type="subunit">
    <text evidence="3 15">Homodimer.</text>
</comment>
<keyword evidence="12 15" id="KW-0170">Cobalt</keyword>
<feature type="binding site" evidence="15">
    <location>
        <position position="104"/>
    </location>
    <ligand>
        <name>Zn(2+)</name>
        <dbReference type="ChEBI" id="CHEBI:29105"/>
        <label>2</label>
    </ligand>
</feature>
<name>A0A448TVZ8_9PAST</name>
<dbReference type="KEGG" id="adp:NCTC12871_01601"/>
<feature type="binding site" evidence="15">
    <location>
        <position position="104"/>
    </location>
    <ligand>
        <name>Zn(2+)</name>
        <dbReference type="ChEBI" id="CHEBI:29105"/>
        <label>1</label>
    </ligand>
</feature>
<dbReference type="OrthoDB" id="9809784at2"/>
<dbReference type="FunFam" id="3.40.630.10:FF:000005">
    <property type="entry name" value="Succinyl-diaminopimelate desuccinylase"/>
    <property type="match status" value="1"/>
</dbReference>
<dbReference type="InterPro" id="IPR002933">
    <property type="entry name" value="Peptidase_M20"/>
</dbReference>
<dbReference type="InterPro" id="IPR036264">
    <property type="entry name" value="Bact_exopeptidase_dim_dom"/>
</dbReference>
<evidence type="ECO:0000259" key="16">
    <source>
        <dbReference type="Pfam" id="PF07687"/>
    </source>
</evidence>
<proteinExistence type="inferred from homology"/>
<dbReference type="GO" id="GO:0008270">
    <property type="term" value="F:zinc ion binding"/>
    <property type="evidence" value="ECO:0007669"/>
    <property type="project" value="UniProtKB-UniRule"/>
</dbReference>
<dbReference type="GO" id="GO:0019877">
    <property type="term" value="P:diaminopimelate biosynthetic process"/>
    <property type="evidence" value="ECO:0007669"/>
    <property type="project" value="UniProtKB-UniRule"/>
</dbReference>
<evidence type="ECO:0000256" key="3">
    <source>
        <dbReference type="ARBA" id="ARBA00011738"/>
    </source>
</evidence>
<dbReference type="Gene3D" id="3.30.70.360">
    <property type="match status" value="1"/>
</dbReference>
<dbReference type="InterPro" id="IPR050072">
    <property type="entry name" value="Peptidase_M20A"/>
</dbReference>
<dbReference type="Gene3D" id="3.40.630.10">
    <property type="entry name" value="Zn peptidases"/>
    <property type="match status" value="2"/>
</dbReference>
<dbReference type="CDD" id="cd03891">
    <property type="entry name" value="M20_DapE_proteobac"/>
    <property type="match status" value="1"/>
</dbReference>
<gene>
    <name evidence="15 17" type="primary">dapE</name>
    <name evidence="17" type="ORF">NCTC12871_01601</name>
</gene>
<evidence type="ECO:0000256" key="9">
    <source>
        <dbReference type="ARBA" id="ARBA00022833"/>
    </source>
</evidence>
<dbReference type="PANTHER" id="PTHR43808">
    <property type="entry name" value="ACETYLORNITHINE DEACETYLASE"/>
    <property type="match status" value="1"/>
</dbReference>
<dbReference type="HAMAP" id="MF_01690">
    <property type="entry name" value="DapE"/>
    <property type="match status" value="1"/>
</dbReference>
<dbReference type="GO" id="GO:0050897">
    <property type="term" value="F:cobalt ion binding"/>
    <property type="evidence" value="ECO:0007669"/>
    <property type="project" value="UniProtKB-UniRule"/>
</dbReference>
<feature type="active site" description="Proton acceptor" evidence="15">
    <location>
        <position position="138"/>
    </location>
</feature>